<comment type="caution">
    <text evidence="1">The sequence shown here is derived from an EMBL/GenBank/DDBJ whole genome shotgun (WGS) entry which is preliminary data.</text>
</comment>
<dbReference type="SUPFAM" id="SSF53474">
    <property type="entry name" value="alpha/beta-Hydrolases"/>
    <property type="match status" value="1"/>
</dbReference>
<dbReference type="OrthoDB" id="9804993at2"/>
<dbReference type="AlphaFoldDB" id="A0A4Y3TLP7"/>
<dbReference type="RefSeq" id="WP_048835417.1">
    <property type="nucleotide sequence ID" value="NZ_BJMU01000005.1"/>
</dbReference>
<reference evidence="1 2" key="1">
    <citation type="submission" date="2019-06" db="EMBL/GenBank/DDBJ databases">
        <title>Whole genome shotgun sequence of Acetobacter orleanensis NBRC 13752.</title>
        <authorList>
            <person name="Hosoyama A."/>
            <person name="Uohara A."/>
            <person name="Ohji S."/>
            <person name="Ichikawa N."/>
        </authorList>
    </citation>
    <scope>NUCLEOTIDE SEQUENCE [LARGE SCALE GENOMIC DNA]</scope>
    <source>
        <strain evidence="1 2">NBRC 13752</strain>
    </source>
</reference>
<dbReference type="Gene3D" id="3.40.50.1820">
    <property type="entry name" value="alpha/beta hydrolase"/>
    <property type="match status" value="1"/>
</dbReference>
<protein>
    <recommendedName>
        <fullName evidence="3">Esterase</fullName>
    </recommendedName>
</protein>
<evidence type="ECO:0000313" key="1">
    <source>
        <dbReference type="EMBL" id="GEB82842.1"/>
    </source>
</evidence>
<evidence type="ECO:0000313" key="2">
    <source>
        <dbReference type="Proteomes" id="UP000317617"/>
    </source>
</evidence>
<accession>A0A4Y3TLP7</accession>
<keyword evidence="2" id="KW-1185">Reference proteome</keyword>
<sequence>MMSDLSSRQYVIVHGYRATPEAHWFPWLKAQLEQTGAKVHVPALPSSQAPDPQIWAETLNTVLPHLTPQTVLIGHSLGCITLLRHLLSRPVGETLGGYVLISGFDQPLEALPHLNGFTDCPLDYDALRRLSAFRASVFSDNDLVVAPQCSRSLAASLQTTTLEVPGGGHFLGREGFEQFPALLDLLQQV</sequence>
<organism evidence="1 2">
    <name type="scientific">Acetobacter orleanensis</name>
    <dbReference type="NCBI Taxonomy" id="104099"/>
    <lineage>
        <taxon>Bacteria</taxon>
        <taxon>Pseudomonadati</taxon>
        <taxon>Pseudomonadota</taxon>
        <taxon>Alphaproteobacteria</taxon>
        <taxon>Acetobacterales</taxon>
        <taxon>Acetobacteraceae</taxon>
        <taxon>Acetobacter</taxon>
    </lineage>
</organism>
<dbReference type="InterPro" id="IPR010662">
    <property type="entry name" value="RBBP9/YdeN"/>
</dbReference>
<dbReference type="PANTHER" id="PTHR15394:SF3">
    <property type="entry name" value="SERINE HYDROLASE RBBP9"/>
    <property type="match status" value="1"/>
</dbReference>
<dbReference type="STRING" id="104099.AD949_10865"/>
<proteinExistence type="predicted"/>
<gene>
    <name evidence="1" type="ORF">AOR01nite_13190</name>
</gene>
<dbReference type="PANTHER" id="PTHR15394">
    <property type="entry name" value="SERINE HYDROLASE RBBP9"/>
    <property type="match status" value="1"/>
</dbReference>
<dbReference type="InterPro" id="IPR029058">
    <property type="entry name" value="AB_hydrolase_fold"/>
</dbReference>
<name>A0A4Y3TLP7_9PROT</name>
<dbReference type="EMBL" id="BJMU01000005">
    <property type="protein sequence ID" value="GEB82842.1"/>
    <property type="molecule type" value="Genomic_DNA"/>
</dbReference>
<dbReference type="Proteomes" id="UP000317617">
    <property type="component" value="Unassembled WGS sequence"/>
</dbReference>
<dbReference type="Pfam" id="PF06821">
    <property type="entry name" value="Ser_hydrolase"/>
    <property type="match status" value="1"/>
</dbReference>
<evidence type="ECO:0008006" key="3">
    <source>
        <dbReference type="Google" id="ProtNLM"/>
    </source>
</evidence>
<dbReference type="GO" id="GO:0016787">
    <property type="term" value="F:hydrolase activity"/>
    <property type="evidence" value="ECO:0007669"/>
    <property type="project" value="InterPro"/>
</dbReference>